<dbReference type="EMBL" id="MLKD01000009">
    <property type="protein sequence ID" value="OQE22916.1"/>
    <property type="molecule type" value="Genomic_DNA"/>
</dbReference>
<dbReference type="GO" id="GO:0005730">
    <property type="term" value="C:nucleolus"/>
    <property type="evidence" value="ECO:0007669"/>
    <property type="project" value="TreeGrafter"/>
</dbReference>
<dbReference type="PANTHER" id="PTHR28096:SF1">
    <property type="entry name" value="PROTEIN FAF1"/>
    <property type="match status" value="1"/>
</dbReference>
<protein>
    <submittedName>
        <fullName evidence="2">Uncharacterized protein</fullName>
    </submittedName>
</protein>
<sequence>MVVKRKRDTSVVSRSKKAEESSPPPADNAQDIFRKYFEAQFEPIEAAPVKASEVSESEEDDEDYNSEDLDGESDSEEGWDGLSEEEEDDDEPKVEVVEHKDASADGDELMQKQARKAFLNGTPSLDVLAKSTSKPNSEKDKEEDAADADNLKHDLALQRLLKESHLLDSADDLAPTGKNRLKALDLRMQELGAKTSLYKQKMPDAHRRGINAKAASKDEKRRREAKENGIVLERPSKVSKSNNGHRERGVGGSSIGKFSGGTLNLSKQDLFSMKSTPSRSGRGGRGGRSGRGGRGGRGGKGSRGGR</sequence>
<gene>
    <name evidence="2" type="ORF">PENSTE_c009G05892</name>
</gene>
<evidence type="ECO:0000313" key="2">
    <source>
        <dbReference type="EMBL" id="OQE22916.1"/>
    </source>
</evidence>
<keyword evidence="3" id="KW-1185">Reference proteome</keyword>
<dbReference type="PANTHER" id="PTHR28096">
    <property type="entry name" value="PROTEIN FAF1"/>
    <property type="match status" value="1"/>
</dbReference>
<feature type="compositionally biased region" description="Acidic residues" evidence="1">
    <location>
        <begin position="55"/>
        <end position="92"/>
    </location>
</feature>
<dbReference type="Proteomes" id="UP000191285">
    <property type="component" value="Unassembled WGS sequence"/>
</dbReference>
<feature type="compositionally biased region" description="Polar residues" evidence="1">
    <location>
        <begin position="261"/>
        <end position="277"/>
    </location>
</feature>
<feature type="compositionally biased region" description="Basic and acidic residues" evidence="1">
    <location>
        <begin position="215"/>
        <end position="227"/>
    </location>
</feature>
<dbReference type="AlphaFoldDB" id="A0A1V6T9U4"/>
<organism evidence="2 3">
    <name type="scientific">Penicillium steckii</name>
    <dbReference type="NCBI Taxonomy" id="303698"/>
    <lineage>
        <taxon>Eukaryota</taxon>
        <taxon>Fungi</taxon>
        <taxon>Dikarya</taxon>
        <taxon>Ascomycota</taxon>
        <taxon>Pezizomycotina</taxon>
        <taxon>Eurotiomycetes</taxon>
        <taxon>Eurotiomycetidae</taxon>
        <taxon>Eurotiales</taxon>
        <taxon>Aspergillaceae</taxon>
        <taxon>Penicillium</taxon>
    </lineage>
</organism>
<comment type="caution">
    <text evidence="2">The sequence shown here is derived from an EMBL/GenBank/DDBJ whole genome shotgun (WGS) entry which is preliminary data.</text>
</comment>
<feature type="region of interest" description="Disordered" evidence="1">
    <location>
        <begin position="195"/>
        <end position="306"/>
    </location>
</feature>
<proteinExistence type="predicted"/>
<evidence type="ECO:0000313" key="3">
    <source>
        <dbReference type="Proteomes" id="UP000191285"/>
    </source>
</evidence>
<dbReference type="InterPro" id="IPR053030">
    <property type="entry name" value="Ribosomal_biogenesis_FAF1-like"/>
</dbReference>
<dbReference type="Pfam" id="PF15375">
    <property type="entry name" value="FSAF1"/>
    <property type="match status" value="1"/>
</dbReference>
<dbReference type="InterPro" id="IPR027973">
    <property type="entry name" value="FSAF1-like"/>
</dbReference>
<evidence type="ECO:0000256" key="1">
    <source>
        <dbReference type="SAM" id="MobiDB-lite"/>
    </source>
</evidence>
<reference evidence="3" key="1">
    <citation type="journal article" date="2017" name="Nat. Microbiol.">
        <title>Global analysis of biosynthetic gene clusters reveals vast potential of secondary metabolite production in Penicillium species.</title>
        <authorList>
            <person name="Nielsen J.C."/>
            <person name="Grijseels S."/>
            <person name="Prigent S."/>
            <person name="Ji B."/>
            <person name="Dainat J."/>
            <person name="Nielsen K.F."/>
            <person name="Frisvad J.C."/>
            <person name="Workman M."/>
            <person name="Nielsen J."/>
        </authorList>
    </citation>
    <scope>NUCLEOTIDE SEQUENCE [LARGE SCALE GENOMIC DNA]</scope>
    <source>
        <strain evidence="3">IBT 24891</strain>
    </source>
</reference>
<feature type="compositionally biased region" description="Basic and acidic residues" evidence="1">
    <location>
        <begin position="93"/>
        <end position="103"/>
    </location>
</feature>
<dbReference type="STRING" id="303698.A0A1V6T9U4"/>
<feature type="region of interest" description="Disordered" evidence="1">
    <location>
        <begin position="1"/>
        <end position="150"/>
    </location>
</feature>
<dbReference type="GO" id="GO:0000462">
    <property type="term" value="P:maturation of SSU-rRNA from tricistronic rRNA transcript (SSU-rRNA, 5.8S rRNA, LSU-rRNA)"/>
    <property type="evidence" value="ECO:0007669"/>
    <property type="project" value="TreeGrafter"/>
</dbReference>
<dbReference type="OrthoDB" id="5556956at2759"/>
<name>A0A1V6T9U4_9EURO</name>
<feature type="compositionally biased region" description="Gly residues" evidence="1">
    <location>
        <begin position="281"/>
        <end position="306"/>
    </location>
</feature>
<accession>A0A1V6T9U4</accession>